<evidence type="ECO:0000256" key="1">
    <source>
        <dbReference type="SAM" id="MobiDB-lite"/>
    </source>
</evidence>
<feature type="region of interest" description="Disordered" evidence="1">
    <location>
        <begin position="1"/>
        <end position="33"/>
    </location>
</feature>
<evidence type="ECO:0000313" key="2">
    <source>
        <dbReference type="EMBL" id="KAK4297482.1"/>
    </source>
</evidence>
<keyword evidence="3" id="KW-1185">Reference proteome</keyword>
<protein>
    <submittedName>
        <fullName evidence="2">Uncharacterized protein</fullName>
    </submittedName>
</protein>
<dbReference type="EMBL" id="JAWZYT010003629">
    <property type="protein sequence ID" value="KAK4297482.1"/>
    <property type="molecule type" value="Genomic_DNA"/>
</dbReference>
<proteinExistence type="predicted"/>
<dbReference type="Proteomes" id="UP001292094">
    <property type="component" value="Unassembled WGS sequence"/>
</dbReference>
<comment type="caution">
    <text evidence="2">The sequence shown here is derived from an EMBL/GenBank/DDBJ whole genome shotgun (WGS) entry which is preliminary data.</text>
</comment>
<name>A0AAE1TTT7_9EUCA</name>
<evidence type="ECO:0000313" key="3">
    <source>
        <dbReference type="Proteomes" id="UP001292094"/>
    </source>
</evidence>
<sequence>MEVKLGERDKEGKLRERECEGDDERHGQQHEEAPVMENVSKKSGGRHGLINSRGGGRGWTFMAHRYILCVSCLKLTWSDPGRHMLLLATGMRLRYKRFSLMKKEDVKNVVTLSPKSSSFRVNRGKFLRGRIGWGGGGGGGMLRAIPSFRAHHFHR</sequence>
<gene>
    <name evidence="2" type="ORF">Pmani_030103</name>
</gene>
<organism evidence="2 3">
    <name type="scientific">Petrolisthes manimaculis</name>
    <dbReference type="NCBI Taxonomy" id="1843537"/>
    <lineage>
        <taxon>Eukaryota</taxon>
        <taxon>Metazoa</taxon>
        <taxon>Ecdysozoa</taxon>
        <taxon>Arthropoda</taxon>
        <taxon>Crustacea</taxon>
        <taxon>Multicrustacea</taxon>
        <taxon>Malacostraca</taxon>
        <taxon>Eumalacostraca</taxon>
        <taxon>Eucarida</taxon>
        <taxon>Decapoda</taxon>
        <taxon>Pleocyemata</taxon>
        <taxon>Anomura</taxon>
        <taxon>Galatheoidea</taxon>
        <taxon>Porcellanidae</taxon>
        <taxon>Petrolisthes</taxon>
    </lineage>
</organism>
<reference evidence="2" key="1">
    <citation type="submission" date="2023-11" db="EMBL/GenBank/DDBJ databases">
        <title>Genome assemblies of two species of porcelain crab, Petrolisthes cinctipes and Petrolisthes manimaculis (Anomura: Porcellanidae).</title>
        <authorList>
            <person name="Angst P."/>
        </authorList>
    </citation>
    <scope>NUCLEOTIDE SEQUENCE</scope>
    <source>
        <strain evidence="2">PB745_02</strain>
        <tissue evidence="2">Gill</tissue>
    </source>
</reference>
<dbReference type="AlphaFoldDB" id="A0AAE1TTT7"/>
<accession>A0AAE1TTT7</accession>